<evidence type="ECO:0000313" key="3">
    <source>
        <dbReference type="Proteomes" id="UP000054549"/>
    </source>
</evidence>
<organism evidence="2 3">
    <name type="scientific">Amanita muscaria (strain Koide BX008)</name>
    <dbReference type="NCBI Taxonomy" id="946122"/>
    <lineage>
        <taxon>Eukaryota</taxon>
        <taxon>Fungi</taxon>
        <taxon>Dikarya</taxon>
        <taxon>Basidiomycota</taxon>
        <taxon>Agaricomycotina</taxon>
        <taxon>Agaricomycetes</taxon>
        <taxon>Agaricomycetidae</taxon>
        <taxon>Agaricales</taxon>
        <taxon>Pluteineae</taxon>
        <taxon>Amanitaceae</taxon>
        <taxon>Amanita</taxon>
    </lineage>
</organism>
<dbReference type="InParanoid" id="A0A0C2W1X4"/>
<proteinExistence type="predicted"/>
<dbReference type="AlphaFoldDB" id="A0A0C2W1X4"/>
<evidence type="ECO:0000313" key="2">
    <source>
        <dbReference type="EMBL" id="KIL55107.1"/>
    </source>
</evidence>
<accession>A0A0C2W1X4</accession>
<keyword evidence="1" id="KW-1133">Transmembrane helix</keyword>
<keyword evidence="1" id="KW-0472">Membrane</keyword>
<keyword evidence="1" id="KW-0812">Transmembrane</keyword>
<evidence type="ECO:0000256" key="1">
    <source>
        <dbReference type="SAM" id="Phobius"/>
    </source>
</evidence>
<gene>
    <name evidence="2" type="ORF">M378DRAFT_18238</name>
</gene>
<feature type="transmembrane region" description="Helical" evidence="1">
    <location>
        <begin position="31"/>
        <end position="52"/>
    </location>
</feature>
<reference evidence="2 3" key="1">
    <citation type="submission" date="2014-04" db="EMBL/GenBank/DDBJ databases">
        <title>Evolutionary Origins and Diversification of the Mycorrhizal Mutualists.</title>
        <authorList>
            <consortium name="DOE Joint Genome Institute"/>
            <consortium name="Mycorrhizal Genomics Consortium"/>
            <person name="Kohler A."/>
            <person name="Kuo A."/>
            <person name="Nagy L.G."/>
            <person name="Floudas D."/>
            <person name="Copeland A."/>
            <person name="Barry K.W."/>
            <person name="Cichocki N."/>
            <person name="Veneault-Fourrey C."/>
            <person name="LaButti K."/>
            <person name="Lindquist E.A."/>
            <person name="Lipzen A."/>
            <person name="Lundell T."/>
            <person name="Morin E."/>
            <person name="Murat C."/>
            <person name="Riley R."/>
            <person name="Ohm R."/>
            <person name="Sun H."/>
            <person name="Tunlid A."/>
            <person name="Henrissat B."/>
            <person name="Grigoriev I.V."/>
            <person name="Hibbett D.S."/>
            <person name="Martin F."/>
        </authorList>
    </citation>
    <scope>NUCLEOTIDE SEQUENCE [LARGE SCALE GENOMIC DNA]</scope>
    <source>
        <strain evidence="2 3">Koide BX008</strain>
    </source>
</reference>
<keyword evidence="3" id="KW-1185">Reference proteome</keyword>
<dbReference type="HOGENOM" id="CLU_2209355_0_0_1"/>
<protein>
    <submittedName>
        <fullName evidence="2">Uncharacterized protein</fullName>
    </submittedName>
</protein>
<dbReference type="EMBL" id="KN818566">
    <property type="protein sequence ID" value="KIL55107.1"/>
    <property type="molecule type" value="Genomic_DNA"/>
</dbReference>
<sequence>MSYKQLRARMSIPRPQNLLAESNLTHFSLRILFNVLFNYFWIAIRIFGATVFPPTVSTVADIVLGRSDSGTADGASTMSGLLRPEVGTDSIMLAPVVVDLAFFAAGL</sequence>
<dbReference type="Proteomes" id="UP000054549">
    <property type="component" value="Unassembled WGS sequence"/>
</dbReference>
<name>A0A0C2W1X4_AMAMK</name>